<dbReference type="EMBL" id="CAJNOQ010000328">
    <property type="protein sequence ID" value="CAF0788088.1"/>
    <property type="molecule type" value="Genomic_DNA"/>
</dbReference>
<reference evidence="2" key="1">
    <citation type="submission" date="2021-02" db="EMBL/GenBank/DDBJ databases">
        <authorList>
            <person name="Nowell W R."/>
        </authorList>
    </citation>
    <scope>NUCLEOTIDE SEQUENCE</scope>
</reference>
<feature type="region of interest" description="Disordered" evidence="1">
    <location>
        <begin position="334"/>
        <end position="373"/>
    </location>
</feature>
<feature type="compositionally biased region" description="Low complexity" evidence="1">
    <location>
        <begin position="8"/>
        <end position="18"/>
    </location>
</feature>
<evidence type="ECO:0000256" key="1">
    <source>
        <dbReference type="SAM" id="MobiDB-lite"/>
    </source>
</evidence>
<evidence type="ECO:0000313" key="4">
    <source>
        <dbReference type="Proteomes" id="UP000663829"/>
    </source>
</evidence>
<sequence>MQLIETTSSSSSNSSSKSVFERQRRHHGKKITQQRFCVSQEDLNQALLRMHTRKKHHSKDIYQTPSASVEITKASSQEENSLPVSTLIKEFEQLGGNINSKKTTRIRTTFVSALDLVRRDSSDIPYTSADQTRSSSFSHETDLSMSSKQEPKQMDKPSAEEENRNIDDVEQISRQMLSIDTSLAEILNSVNQLNEISRNFEILAADNCSQTVEKYVPLEIHRQIFDNDNNTNNNVWSKINVCNNNYKHMSDVQEVIAVKDKSIIESSMSKTITTSSVCSTISSHSILLQPQLETVTLSSSSPSLVALTNNNNNKNITTTTTTLVPSNSVIEKIENDEEQLDRNNNNDKSIDKKRSAFSSTSSSTSNNKQQLLNDKINFDSDNDILTMLTTRSTDIDQVIAAQSKIRSTHHQNVNNNDQTILLKELLLKEKNLNYALSDLVAITGTKNDDNHSTIDLNKFRDNDIIRRSKSFDNQRIQTTIPKKKIQAIYDADVSSSNCSTSSLSIAIDRNNTNLSQTSSNDLSTSIAILNHLLDDLNIKPSDIGSETLSRKCSNQQRTNLFKCDVKPINMFW</sequence>
<evidence type="ECO:0000313" key="3">
    <source>
        <dbReference type="EMBL" id="CAF3572122.1"/>
    </source>
</evidence>
<feature type="region of interest" description="Disordered" evidence="1">
    <location>
        <begin position="1"/>
        <end position="32"/>
    </location>
</feature>
<feature type="region of interest" description="Disordered" evidence="1">
    <location>
        <begin position="124"/>
        <end position="166"/>
    </location>
</feature>
<feature type="compositionally biased region" description="Polar residues" evidence="1">
    <location>
        <begin position="124"/>
        <end position="148"/>
    </location>
</feature>
<accession>A0A813S163</accession>
<dbReference type="AlphaFoldDB" id="A0A813S163"/>
<dbReference type="Proteomes" id="UP000663829">
    <property type="component" value="Unassembled WGS sequence"/>
</dbReference>
<feature type="compositionally biased region" description="Basic and acidic residues" evidence="1">
    <location>
        <begin position="149"/>
        <end position="166"/>
    </location>
</feature>
<protein>
    <submittedName>
        <fullName evidence="2">Uncharacterized protein</fullName>
    </submittedName>
</protein>
<dbReference type="Proteomes" id="UP000681722">
    <property type="component" value="Unassembled WGS sequence"/>
</dbReference>
<feature type="compositionally biased region" description="Basic residues" evidence="1">
    <location>
        <begin position="23"/>
        <end position="32"/>
    </location>
</feature>
<feature type="compositionally biased region" description="Basic and acidic residues" evidence="1">
    <location>
        <begin position="340"/>
        <end position="354"/>
    </location>
</feature>
<proteinExistence type="predicted"/>
<comment type="caution">
    <text evidence="2">The sequence shown here is derived from an EMBL/GenBank/DDBJ whole genome shotgun (WGS) entry which is preliminary data.</text>
</comment>
<dbReference type="EMBL" id="CAJOBC010000328">
    <property type="protein sequence ID" value="CAF3572122.1"/>
    <property type="molecule type" value="Genomic_DNA"/>
</dbReference>
<name>A0A813S163_9BILA</name>
<gene>
    <name evidence="2" type="ORF">GPM918_LOCUS2848</name>
    <name evidence="3" type="ORF">SRO942_LOCUS2848</name>
</gene>
<evidence type="ECO:0000313" key="2">
    <source>
        <dbReference type="EMBL" id="CAF0788088.1"/>
    </source>
</evidence>
<organism evidence="2 4">
    <name type="scientific">Didymodactylos carnosus</name>
    <dbReference type="NCBI Taxonomy" id="1234261"/>
    <lineage>
        <taxon>Eukaryota</taxon>
        <taxon>Metazoa</taxon>
        <taxon>Spiralia</taxon>
        <taxon>Gnathifera</taxon>
        <taxon>Rotifera</taxon>
        <taxon>Eurotatoria</taxon>
        <taxon>Bdelloidea</taxon>
        <taxon>Philodinida</taxon>
        <taxon>Philodinidae</taxon>
        <taxon>Didymodactylos</taxon>
    </lineage>
</organism>
<keyword evidence="4" id="KW-1185">Reference proteome</keyword>